<keyword evidence="7 10" id="KW-0675">Receptor</keyword>
<evidence type="ECO:0000313" key="13">
    <source>
        <dbReference type="Proteomes" id="UP000828390"/>
    </source>
</evidence>
<dbReference type="GO" id="GO:0005000">
    <property type="term" value="F:vasopressin receptor activity"/>
    <property type="evidence" value="ECO:0007669"/>
    <property type="project" value="InterPro"/>
</dbReference>
<dbReference type="PANTHER" id="PTHR24241">
    <property type="entry name" value="NEUROPEPTIDE RECEPTOR-RELATED G-PROTEIN COUPLED RECEPTOR"/>
    <property type="match status" value="1"/>
</dbReference>
<keyword evidence="6 10" id="KW-0472">Membrane</keyword>
<keyword evidence="9 10" id="KW-0807">Transducer</keyword>
<evidence type="ECO:0000256" key="6">
    <source>
        <dbReference type="ARBA" id="ARBA00023136"/>
    </source>
</evidence>
<dbReference type="PRINTS" id="PR00237">
    <property type="entry name" value="GPCRRHODOPSN"/>
</dbReference>
<feature type="domain" description="G-protein coupled receptors family 1 profile" evidence="11">
    <location>
        <begin position="59"/>
        <end position="351"/>
    </location>
</feature>
<evidence type="ECO:0000256" key="9">
    <source>
        <dbReference type="ARBA" id="ARBA00023224"/>
    </source>
</evidence>
<keyword evidence="5 10" id="KW-0297">G-protein coupled receptor</keyword>
<dbReference type="InterPro" id="IPR000276">
    <property type="entry name" value="GPCR_Rhodpsn"/>
</dbReference>
<reference evidence="12" key="2">
    <citation type="submission" date="2020-11" db="EMBL/GenBank/DDBJ databases">
        <authorList>
            <person name="McCartney M.A."/>
            <person name="Auch B."/>
            <person name="Kono T."/>
            <person name="Mallez S."/>
            <person name="Becker A."/>
            <person name="Gohl D.M."/>
            <person name="Silverstein K.A.T."/>
            <person name="Koren S."/>
            <person name="Bechman K.B."/>
            <person name="Herman A."/>
            <person name="Abrahante J.E."/>
            <person name="Garbe J."/>
        </authorList>
    </citation>
    <scope>NUCLEOTIDE SEQUENCE</scope>
    <source>
        <strain evidence="12">Duluth1</strain>
        <tissue evidence="12">Whole animal</tissue>
    </source>
</reference>
<evidence type="ECO:0000256" key="3">
    <source>
        <dbReference type="ARBA" id="ARBA00022692"/>
    </source>
</evidence>
<feature type="transmembrane region" description="Helical" evidence="10">
    <location>
        <begin position="77"/>
        <end position="97"/>
    </location>
</feature>
<protein>
    <recommendedName>
        <fullName evidence="11">G-protein coupled receptors family 1 profile domain-containing protein</fullName>
    </recommendedName>
</protein>
<comment type="caution">
    <text evidence="12">The sequence shown here is derived from an EMBL/GenBank/DDBJ whole genome shotgun (WGS) entry which is preliminary data.</text>
</comment>
<comment type="subcellular location">
    <subcellularLocation>
        <location evidence="1 10">Cell membrane</location>
        <topology evidence="1 10">Multi-pass membrane protein</topology>
    </subcellularLocation>
</comment>
<feature type="transmembrane region" description="Helical" evidence="10">
    <location>
        <begin position="158"/>
        <end position="179"/>
    </location>
</feature>
<evidence type="ECO:0000256" key="7">
    <source>
        <dbReference type="ARBA" id="ARBA00023170"/>
    </source>
</evidence>
<reference evidence="12" key="1">
    <citation type="journal article" date="2019" name="bioRxiv">
        <title>The Genome of the Zebra Mussel, Dreissena polymorpha: A Resource for Invasive Species Research.</title>
        <authorList>
            <person name="McCartney M.A."/>
            <person name="Auch B."/>
            <person name="Kono T."/>
            <person name="Mallez S."/>
            <person name="Zhang Y."/>
            <person name="Obille A."/>
            <person name="Becker A."/>
            <person name="Abrahante J.E."/>
            <person name="Garbe J."/>
            <person name="Badalamenti J.P."/>
            <person name="Herman A."/>
            <person name="Mangelson H."/>
            <person name="Liachko I."/>
            <person name="Sullivan S."/>
            <person name="Sone E.D."/>
            <person name="Koren S."/>
            <person name="Silverstein K.A.T."/>
            <person name="Beckman K.B."/>
            <person name="Gohl D.M."/>
        </authorList>
    </citation>
    <scope>NUCLEOTIDE SEQUENCE</scope>
    <source>
        <strain evidence="12">Duluth1</strain>
        <tissue evidence="12">Whole animal</tissue>
    </source>
</reference>
<keyword evidence="8 10" id="KW-0325">Glycoprotein</keyword>
<dbReference type="PROSITE" id="PS50262">
    <property type="entry name" value="G_PROTEIN_RECEP_F1_2"/>
    <property type="match status" value="1"/>
</dbReference>
<evidence type="ECO:0000256" key="2">
    <source>
        <dbReference type="ARBA" id="ARBA00022475"/>
    </source>
</evidence>
<dbReference type="EMBL" id="JAIWYP010000016">
    <property type="protein sequence ID" value="KAH3695213.1"/>
    <property type="molecule type" value="Genomic_DNA"/>
</dbReference>
<keyword evidence="4 10" id="KW-1133">Transmembrane helix</keyword>
<evidence type="ECO:0000313" key="12">
    <source>
        <dbReference type="EMBL" id="KAH3695213.1"/>
    </source>
</evidence>
<dbReference type="PANTHER" id="PTHR24241:SF161">
    <property type="entry name" value="G-PROTEIN COUPLED RECEPTORS FAMILY 1 PROFILE DOMAIN-CONTAINING PROTEIN"/>
    <property type="match status" value="1"/>
</dbReference>
<dbReference type="InterPro" id="IPR017452">
    <property type="entry name" value="GPCR_Rhodpsn_7TM"/>
</dbReference>
<name>A0A9D4BJ23_DREPO</name>
<dbReference type="Pfam" id="PF00001">
    <property type="entry name" value="7tm_1"/>
    <property type="match status" value="1"/>
</dbReference>
<evidence type="ECO:0000256" key="8">
    <source>
        <dbReference type="ARBA" id="ARBA00023180"/>
    </source>
</evidence>
<evidence type="ECO:0000259" key="11">
    <source>
        <dbReference type="PROSITE" id="PS50262"/>
    </source>
</evidence>
<sequence>MSQEETNSSGLELVDYVTLTYDDIANVTTADAYNNPSDNDLFLTRVIVQCVILALAIFGNVVLFITMRMRKRALTRVHWFILHLCLADLLVAFFNILPQLIWDVIGEWKAGDFMCRFIKFMQVFVMYLSTYVLVLTALDRRRAICSPLLSHTWTHRLIHLSVGGAYAISAVLSVPQAVIFKYQETSNGSGYMNCWVHFEPEWTLHFYVTSFYVLVYIIPLLILIYAYGSIYYAIFIRHKQSKLPHNNSYEKASTHGTLKDSKTDPVLKRNGITIKGLRVCVLSTSSSKTSKLRNSSRPVLRTNSFAGLSRAKMRTVKLTLVIIVAYIGCWSPFFISQLWWLYDVNAPTNSK</sequence>
<organism evidence="12 13">
    <name type="scientific">Dreissena polymorpha</name>
    <name type="common">Zebra mussel</name>
    <name type="synonym">Mytilus polymorpha</name>
    <dbReference type="NCBI Taxonomy" id="45954"/>
    <lineage>
        <taxon>Eukaryota</taxon>
        <taxon>Metazoa</taxon>
        <taxon>Spiralia</taxon>
        <taxon>Lophotrochozoa</taxon>
        <taxon>Mollusca</taxon>
        <taxon>Bivalvia</taxon>
        <taxon>Autobranchia</taxon>
        <taxon>Heteroconchia</taxon>
        <taxon>Euheterodonta</taxon>
        <taxon>Imparidentia</taxon>
        <taxon>Neoheterodontei</taxon>
        <taxon>Myida</taxon>
        <taxon>Dreissenoidea</taxon>
        <taxon>Dreissenidae</taxon>
        <taxon>Dreissena</taxon>
    </lineage>
</organism>
<evidence type="ECO:0000256" key="10">
    <source>
        <dbReference type="RuleBase" id="RU046427"/>
    </source>
</evidence>
<dbReference type="PRINTS" id="PR00896">
    <property type="entry name" value="VASOPRESSINR"/>
</dbReference>
<dbReference type="SUPFAM" id="SSF81321">
    <property type="entry name" value="Family A G protein-coupled receptor-like"/>
    <property type="match status" value="1"/>
</dbReference>
<accession>A0A9D4BJ23</accession>
<feature type="transmembrane region" description="Helical" evidence="10">
    <location>
        <begin position="318"/>
        <end position="342"/>
    </location>
</feature>
<evidence type="ECO:0000256" key="1">
    <source>
        <dbReference type="ARBA" id="ARBA00004651"/>
    </source>
</evidence>
<dbReference type="GO" id="GO:0005886">
    <property type="term" value="C:plasma membrane"/>
    <property type="evidence" value="ECO:0007669"/>
    <property type="project" value="UniProtKB-SubCell"/>
</dbReference>
<comment type="similarity">
    <text evidence="10">Belongs to the G-protein coupled receptor 1 family. Vasopressin/oxytocin receptor subfamily.</text>
</comment>
<keyword evidence="2" id="KW-1003">Cell membrane</keyword>
<evidence type="ECO:0000256" key="4">
    <source>
        <dbReference type="ARBA" id="ARBA00022989"/>
    </source>
</evidence>
<dbReference type="GO" id="GO:0032870">
    <property type="term" value="P:cellular response to hormone stimulus"/>
    <property type="evidence" value="ECO:0007669"/>
    <property type="project" value="TreeGrafter"/>
</dbReference>
<evidence type="ECO:0000256" key="5">
    <source>
        <dbReference type="ARBA" id="ARBA00023040"/>
    </source>
</evidence>
<keyword evidence="13" id="KW-1185">Reference proteome</keyword>
<dbReference type="AlphaFoldDB" id="A0A9D4BJ23"/>
<dbReference type="GO" id="GO:0042277">
    <property type="term" value="F:peptide binding"/>
    <property type="evidence" value="ECO:0007669"/>
    <property type="project" value="TreeGrafter"/>
</dbReference>
<dbReference type="InterPro" id="IPR001817">
    <property type="entry name" value="Vasoprsn_rcpt"/>
</dbReference>
<gene>
    <name evidence="12" type="ORF">DPMN_082670</name>
</gene>
<keyword evidence="3 10" id="KW-0812">Transmembrane</keyword>
<proteinExistence type="inferred from homology"/>
<feature type="transmembrane region" description="Helical" evidence="10">
    <location>
        <begin position="117"/>
        <end position="138"/>
    </location>
</feature>
<feature type="transmembrane region" description="Helical" evidence="10">
    <location>
        <begin position="211"/>
        <end position="234"/>
    </location>
</feature>
<feature type="transmembrane region" description="Helical" evidence="10">
    <location>
        <begin position="46"/>
        <end position="65"/>
    </location>
</feature>
<dbReference type="Proteomes" id="UP000828390">
    <property type="component" value="Unassembled WGS sequence"/>
</dbReference>
<dbReference type="Gene3D" id="1.20.1070.10">
    <property type="entry name" value="Rhodopsin 7-helix transmembrane proteins"/>
    <property type="match status" value="1"/>
</dbReference>
<comment type="caution">
    <text evidence="10">Lacks conserved residue(s) required for the propagation of feature annotation.</text>
</comment>